<dbReference type="Gene3D" id="1.20.1740.10">
    <property type="entry name" value="Amino acid/polyamine transporter I"/>
    <property type="match status" value="1"/>
</dbReference>
<feature type="compositionally biased region" description="Polar residues" evidence="7">
    <location>
        <begin position="1258"/>
        <end position="1272"/>
    </location>
</feature>
<feature type="transmembrane region" description="Helical" evidence="8">
    <location>
        <begin position="30"/>
        <end position="49"/>
    </location>
</feature>
<feature type="compositionally biased region" description="Polar residues" evidence="7">
    <location>
        <begin position="1291"/>
        <end position="1314"/>
    </location>
</feature>
<dbReference type="InterPro" id="IPR013083">
    <property type="entry name" value="Znf_RING/FYVE/PHD"/>
</dbReference>
<feature type="region of interest" description="Disordered" evidence="7">
    <location>
        <begin position="1101"/>
        <end position="1333"/>
    </location>
</feature>
<dbReference type="SUPFAM" id="SSF57903">
    <property type="entry name" value="FYVE/PHD zinc finger"/>
    <property type="match status" value="1"/>
</dbReference>
<feature type="compositionally biased region" description="Low complexity" evidence="7">
    <location>
        <begin position="1199"/>
        <end position="1220"/>
    </location>
</feature>
<dbReference type="PANTHER" id="PTHR43341:SF34">
    <property type="entry name" value="TRANSPORTER, PUTATIVE (EUROFUNG)-RELATED"/>
    <property type="match status" value="1"/>
</dbReference>
<dbReference type="Proteomes" id="UP000244073">
    <property type="component" value="Unassembled WGS sequence"/>
</dbReference>
<dbReference type="GO" id="GO:0015171">
    <property type="term" value="F:amino acid transmembrane transporter activity"/>
    <property type="evidence" value="ECO:0007669"/>
    <property type="project" value="TreeGrafter"/>
</dbReference>
<organism evidence="10 11">
    <name type="scientific">Aspergillus ochraceoroseus IBT 24754</name>
    <dbReference type="NCBI Taxonomy" id="1392256"/>
    <lineage>
        <taxon>Eukaryota</taxon>
        <taxon>Fungi</taxon>
        <taxon>Dikarya</taxon>
        <taxon>Ascomycota</taxon>
        <taxon>Pezizomycotina</taxon>
        <taxon>Eurotiomycetes</taxon>
        <taxon>Eurotiomycetidae</taxon>
        <taxon>Eurotiales</taxon>
        <taxon>Aspergillaceae</taxon>
        <taxon>Aspergillus</taxon>
        <taxon>Aspergillus subgen. Nidulantes</taxon>
    </lineage>
</organism>
<feature type="compositionally biased region" description="Basic residues" evidence="7">
    <location>
        <begin position="620"/>
        <end position="633"/>
    </location>
</feature>
<gene>
    <name evidence="10" type="ORF">P175DRAFT_0510647</name>
</gene>
<evidence type="ECO:0000313" key="11">
    <source>
        <dbReference type="Proteomes" id="UP000244073"/>
    </source>
</evidence>
<feature type="transmembrane region" description="Helical" evidence="8">
    <location>
        <begin position="179"/>
        <end position="205"/>
    </location>
</feature>
<feature type="region of interest" description="Disordered" evidence="7">
    <location>
        <begin position="969"/>
        <end position="1030"/>
    </location>
</feature>
<feature type="transmembrane region" description="Helical" evidence="8">
    <location>
        <begin position="283"/>
        <end position="300"/>
    </location>
</feature>
<dbReference type="Pfam" id="PF00324">
    <property type="entry name" value="AA_permease"/>
    <property type="match status" value="1"/>
</dbReference>
<dbReference type="SUPFAM" id="SSF82199">
    <property type="entry name" value="SET domain"/>
    <property type="match status" value="1"/>
</dbReference>
<keyword evidence="6 8" id="KW-0472">Membrane</keyword>
<protein>
    <recommendedName>
        <fullName evidence="9">Amino acid permease/ SLC12A domain-containing protein</fullName>
    </recommendedName>
</protein>
<dbReference type="GeneID" id="63815411"/>
<keyword evidence="2" id="KW-0813">Transport</keyword>
<sequence>MTIGPTLGTGLFIGTGQALAAGGPASLLLSYVFISLLVYCLTTALAEIATHVPDRNGTLITHTYRYATSHLGFSAGYLRWYTLAMLIPFEITTAMVNLGLWHPGAKIALRMGIVMSVIFGFNMLPERMFMRSQTFFTGLKLLTTIVLIMVSFCLSIRGIPSPPARGFDYWRNPGAMNEFLFKGALGRFLGLLECLLCSTISFIFIPELTVQRVEKFESERGTDHPGPRVLQQARISNIILFVLYTLSTLATTLVSPYNDPLLTNNGTGAGFSPYLVGIKNAKIRALPVIATSLIFISSVASGRSFLYMASRLLYSLAETGHAPAILMVRNRWGAPYIAISVSAGFSYFAFLSMAISSSAMYNYLMFFITTSGYISWMCSSVVYLRFRQAASLPGSRPMHRSFLQPVGTYFSLVASALMVVANLLHFVFRSRPQFNPRNAIPAFIGVILFLLMYFGHQIQHTIHPKPVNLEAPDVGDDREMAVNHVPAEGTELQPARSEGEAQPTLCFSSLVAITHPTTEPYPVTAPLNSPIVNGAISDSLAPEDEEPYTIKCICAFEDDDGNTVFCEGCETWQHIECYYHGRDVPDVHNCVDCEPRHLDGRRATERQKRLREQSDGGDRKSKRSGAKSQKKKTKELGDQVNGFHQRSDSSARDQPPPKKVKTSHRASGSISSTSGRAAASMSPTKPSGPVIPLYSHEFLHLYDNDHGHANMDSSWVTDPSALAQDVFTWSGASLDRSHWPSLSLEHPTWRILKTQDQITGKIGLLRDYSFDPSNRWQELRHPEPFVFFHPQLPIYIDSRQEGSMLRYARRSCRPNYHFCFVAKEEIAPDSEITATCNGLVKQESSDNAQDMAATCISNVLANFGGCACIPPPNCLLSNTDRRRHPKKADAISKQVQAKRKKSKSNRAGSEVVNKNLDDDDPADSRSASGSIRSQTHSRDLTPTLQTPNETPLFGERKIAAAEKKFQQLEQDQQASYKRRKRVSGQSTQTGGTGMAERQSYSPPLSAGRHGSPRKPSGLSTPSAPYPHGRAPYVDSATQAELDGVNGAMPSPPSSQRPGFLPLTQRLLKRCYADRVRLEQIQQQQPISPSFESNVIHNASPVVSSPHGAAPLTVTTPSVSGEREDVEMRDVESPTGTESGMSQSRDAPLDVSPSFGRSAGKPQFPPLPSTAAHNARIPGAKPAKSPRFDLHVPLPPNNVTSLPSATSPSSAISPAVSSPSTLDPASQHPVTVVPGSGVTAPSPVKKKLSLGDYLIQRGTLKTPTSEKTQSQATAMLPPTPPTQQPPEKRDSSTATGSAQPENNHPTNTARPTTTDVAMKDVAGSTQASRLPPVT</sequence>
<evidence type="ECO:0000313" key="10">
    <source>
        <dbReference type="EMBL" id="PTU19382.1"/>
    </source>
</evidence>
<dbReference type="VEuPathDB" id="FungiDB:P175DRAFT_0510647"/>
<feature type="transmembrane region" description="Helical" evidence="8">
    <location>
        <begin position="107"/>
        <end position="124"/>
    </location>
</feature>
<evidence type="ECO:0000256" key="5">
    <source>
        <dbReference type="ARBA" id="ARBA00022989"/>
    </source>
</evidence>
<dbReference type="InterPro" id="IPR050524">
    <property type="entry name" value="APC_YAT"/>
</dbReference>
<feature type="compositionally biased region" description="Polar residues" evidence="7">
    <location>
        <begin position="1133"/>
        <end position="1144"/>
    </location>
</feature>
<feature type="domain" description="Amino acid permease/ SLC12A" evidence="9">
    <location>
        <begin position="1"/>
        <end position="458"/>
    </location>
</feature>
<dbReference type="GO" id="GO:0016020">
    <property type="term" value="C:membrane"/>
    <property type="evidence" value="ECO:0007669"/>
    <property type="project" value="UniProtKB-SubCell"/>
</dbReference>
<dbReference type="InterPro" id="IPR046341">
    <property type="entry name" value="SET_dom_sf"/>
</dbReference>
<feature type="transmembrane region" description="Helical" evidence="8">
    <location>
        <begin position="136"/>
        <end position="159"/>
    </location>
</feature>
<feature type="transmembrane region" description="Helical" evidence="8">
    <location>
        <begin position="406"/>
        <end position="427"/>
    </location>
</feature>
<evidence type="ECO:0000256" key="1">
    <source>
        <dbReference type="ARBA" id="ARBA00004141"/>
    </source>
</evidence>
<keyword evidence="4" id="KW-0029">Amino-acid transport</keyword>
<dbReference type="OrthoDB" id="1928087at2759"/>
<dbReference type="InterPro" id="IPR011011">
    <property type="entry name" value="Znf_FYVE_PHD"/>
</dbReference>
<feature type="transmembrane region" description="Helical" evidence="8">
    <location>
        <begin position="334"/>
        <end position="351"/>
    </location>
</feature>
<dbReference type="Gene3D" id="3.30.40.10">
    <property type="entry name" value="Zinc/RING finger domain, C3HC4 (zinc finger)"/>
    <property type="match status" value="1"/>
</dbReference>
<dbReference type="InterPro" id="IPR004840">
    <property type="entry name" value="Amino_acid_permease_CS"/>
</dbReference>
<feature type="transmembrane region" description="Helical" evidence="8">
    <location>
        <begin position="80"/>
        <end position="101"/>
    </location>
</feature>
<comment type="caution">
    <text evidence="10">The sequence shown here is derived from an EMBL/GenBank/DDBJ whole genome shotgun (WGS) entry which is preliminary data.</text>
</comment>
<feature type="transmembrane region" description="Helical" evidence="8">
    <location>
        <begin position="363"/>
        <end position="386"/>
    </location>
</feature>
<feature type="transmembrane region" description="Helical" evidence="8">
    <location>
        <begin position="238"/>
        <end position="257"/>
    </location>
</feature>
<dbReference type="EMBL" id="MSFN02000006">
    <property type="protein sequence ID" value="PTU19382.1"/>
    <property type="molecule type" value="Genomic_DNA"/>
</dbReference>
<dbReference type="PROSITE" id="PS00218">
    <property type="entry name" value="AMINO_ACID_PERMEASE_1"/>
    <property type="match status" value="1"/>
</dbReference>
<evidence type="ECO:0000256" key="7">
    <source>
        <dbReference type="SAM" id="MobiDB-lite"/>
    </source>
</evidence>
<feature type="compositionally biased region" description="Polar residues" evidence="7">
    <location>
        <begin position="665"/>
        <end position="685"/>
    </location>
</feature>
<keyword evidence="3 8" id="KW-0812">Transmembrane</keyword>
<reference evidence="10 11" key="1">
    <citation type="journal article" date="2018" name="Proc. Natl. Acad. Sci. U.S.A.">
        <title>Linking secondary metabolites to gene clusters through genome sequencing of six diverse Aspergillus species.</title>
        <authorList>
            <person name="Kaerboelling I."/>
            <person name="Vesth T.C."/>
            <person name="Frisvad J.C."/>
            <person name="Nybo J.L."/>
            <person name="Theobald S."/>
            <person name="Kuo A."/>
            <person name="Bowyer P."/>
            <person name="Matsuda Y."/>
            <person name="Mondo S."/>
            <person name="Lyhne E.K."/>
            <person name="Kogle M.E."/>
            <person name="Clum A."/>
            <person name="Lipzen A."/>
            <person name="Salamov A."/>
            <person name="Ngan C.Y."/>
            <person name="Daum C."/>
            <person name="Chiniquy J."/>
            <person name="Barry K."/>
            <person name="LaButti K."/>
            <person name="Haridas S."/>
            <person name="Simmons B.A."/>
            <person name="Magnuson J.K."/>
            <person name="Mortensen U.H."/>
            <person name="Larsen T.O."/>
            <person name="Grigoriev I.V."/>
            <person name="Baker S.E."/>
            <person name="Andersen M.R."/>
        </authorList>
    </citation>
    <scope>NUCLEOTIDE SEQUENCE [LARGE SCALE GENOMIC DNA]</scope>
    <source>
        <strain evidence="10 11">IBT 24754</strain>
    </source>
</reference>
<feature type="compositionally biased region" description="Polar residues" evidence="7">
    <location>
        <begin position="940"/>
        <end position="949"/>
    </location>
</feature>
<dbReference type="InterPro" id="IPR004841">
    <property type="entry name" value="AA-permease/SLC12A_dom"/>
</dbReference>
<evidence type="ECO:0000256" key="4">
    <source>
        <dbReference type="ARBA" id="ARBA00022970"/>
    </source>
</evidence>
<feature type="region of interest" description="Disordered" evidence="7">
    <location>
        <begin position="602"/>
        <end position="688"/>
    </location>
</feature>
<feature type="transmembrane region" description="Helical" evidence="8">
    <location>
        <begin position="439"/>
        <end position="456"/>
    </location>
</feature>
<feature type="region of interest" description="Disordered" evidence="7">
    <location>
        <begin position="879"/>
        <end position="951"/>
    </location>
</feature>
<proteinExistence type="predicted"/>
<keyword evidence="5 8" id="KW-1133">Transmembrane helix</keyword>
<feature type="compositionally biased region" description="Basic and acidic residues" evidence="7">
    <location>
        <begin position="1120"/>
        <end position="1131"/>
    </location>
</feature>
<evidence type="ECO:0000256" key="6">
    <source>
        <dbReference type="ARBA" id="ARBA00023136"/>
    </source>
</evidence>
<name>A0A2T5LSW7_9EURO</name>
<evidence type="ECO:0000256" key="2">
    <source>
        <dbReference type="ARBA" id="ARBA00022448"/>
    </source>
</evidence>
<dbReference type="PANTHER" id="PTHR43341">
    <property type="entry name" value="AMINO ACID PERMEASE"/>
    <property type="match status" value="1"/>
</dbReference>
<evidence type="ECO:0000256" key="3">
    <source>
        <dbReference type="ARBA" id="ARBA00022692"/>
    </source>
</evidence>
<accession>A0A2T5LSW7</accession>
<dbReference type="RefSeq" id="XP_040750774.1">
    <property type="nucleotide sequence ID" value="XM_040898529.1"/>
</dbReference>
<feature type="compositionally biased region" description="Basic and acidic residues" evidence="7">
    <location>
        <begin position="602"/>
        <end position="619"/>
    </location>
</feature>
<comment type="subcellular location">
    <subcellularLocation>
        <location evidence="1">Membrane</location>
        <topology evidence="1">Multi-pass membrane protein</topology>
    </subcellularLocation>
</comment>
<evidence type="ECO:0000259" key="9">
    <source>
        <dbReference type="Pfam" id="PF00324"/>
    </source>
</evidence>
<evidence type="ECO:0000256" key="8">
    <source>
        <dbReference type="SAM" id="Phobius"/>
    </source>
</evidence>